<keyword evidence="2" id="KW-1185">Reference proteome</keyword>
<evidence type="ECO:0000313" key="2">
    <source>
        <dbReference type="Proteomes" id="UP000625711"/>
    </source>
</evidence>
<reference evidence="1" key="1">
    <citation type="submission" date="2020-08" db="EMBL/GenBank/DDBJ databases">
        <title>Genome sequencing and assembly of the red palm weevil Rhynchophorus ferrugineus.</title>
        <authorList>
            <person name="Dias G.B."/>
            <person name="Bergman C.M."/>
            <person name="Manee M."/>
        </authorList>
    </citation>
    <scope>NUCLEOTIDE SEQUENCE</scope>
    <source>
        <strain evidence="1">AA-2017</strain>
        <tissue evidence="1">Whole larva</tissue>
    </source>
</reference>
<gene>
    <name evidence="1" type="ORF">GWI33_000758</name>
</gene>
<comment type="caution">
    <text evidence="1">The sequence shown here is derived from an EMBL/GenBank/DDBJ whole genome shotgun (WGS) entry which is preliminary data.</text>
</comment>
<name>A0A834M1D8_RHYFE</name>
<accession>A0A834M1D8</accession>
<proteinExistence type="predicted"/>
<dbReference type="AlphaFoldDB" id="A0A834M1D8"/>
<protein>
    <submittedName>
        <fullName evidence="1">Uncharacterized protein</fullName>
    </submittedName>
</protein>
<dbReference type="Proteomes" id="UP000625711">
    <property type="component" value="Unassembled WGS sequence"/>
</dbReference>
<dbReference type="EMBL" id="JAACXV010018675">
    <property type="protein sequence ID" value="KAF7264016.1"/>
    <property type="molecule type" value="Genomic_DNA"/>
</dbReference>
<dbReference type="OrthoDB" id="6780688at2759"/>
<organism evidence="1 2">
    <name type="scientific">Rhynchophorus ferrugineus</name>
    <name type="common">Red palm weevil</name>
    <name type="synonym">Curculio ferrugineus</name>
    <dbReference type="NCBI Taxonomy" id="354439"/>
    <lineage>
        <taxon>Eukaryota</taxon>
        <taxon>Metazoa</taxon>
        <taxon>Ecdysozoa</taxon>
        <taxon>Arthropoda</taxon>
        <taxon>Hexapoda</taxon>
        <taxon>Insecta</taxon>
        <taxon>Pterygota</taxon>
        <taxon>Neoptera</taxon>
        <taxon>Endopterygota</taxon>
        <taxon>Coleoptera</taxon>
        <taxon>Polyphaga</taxon>
        <taxon>Cucujiformia</taxon>
        <taxon>Curculionidae</taxon>
        <taxon>Dryophthorinae</taxon>
        <taxon>Rhynchophorus</taxon>
    </lineage>
</organism>
<evidence type="ECO:0000313" key="1">
    <source>
        <dbReference type="EMBL" id="KAF7264016.1"/>
    </source>
</evidence>
<sequence length="109" mass="11469">MLVSVDFHCLKIGVSIVVCVYPSSVRMYKTIVFAALFAAVFSSPLPEANPAPEAKAQVIVNPYVADIAPVAPLAYAGAPIAYSDYVVPSVYAPGYAYSPYLAADPVVVV</sequence>